<dbReference type="HOGENOM" id="CLU_160625_2_0_9"/>
<organism evidence="1 2">
    <name type="scientific">Enterococcus pallens ATCC BAA-351</name>
    <dbReference type="NCBI Taxonomy" id="1158607"/>
    <lineage>
        <taxon>Bacteria</taxon>
        <taxon>Bacillati</taxon>
        <taxon>Bacillota</taxon>
        <taxon>Bacilli</taxon>
        <taxon>Lactobacillales</taxon>
        <taxon>Enterococcaceae</taxon>
        <taxon>Enterococcus</taxon>
    </lineage>
</organism>
<accession>R2SC94</accession>
<reference evidence="1 2" key="1">
    <citation type="submission" date="2013-02" db="EMBL/GenBank/DDBJ databases">
        <title>The Genome Sequence of Enterococcus pallens BAA-351.</title>
        <authorList>
            <consortium name="The Broad Institute Genome Sequencing Platform"/>
            <consortium name="The Broad Institute Genome Sequencing Center for Infectious Disease"/>
            <person name="Earl A.M."/>
            <person name="Gilmore M.S."/>
            <person name="Lebreton F."/>
            <person name="Walker B."/>
            <person name="Young S.K."/>
            <person name="Zeng Q."/>
            <person name="Gargeya S."/>
            <person name="Fitzgerald M."/>
            <person name="Haas B."/>
            <person name="Abouelleil A."/>
            <person name="Alvarado L."/>
            <person name="Arachchi H.M."/>
            <person name="Berlin A.M."/>
            <person name="Chapman S.B."/>
            <person name="Dewar J."/>
            <person name="Goldberg J."/>
            <person name="Griggs A."/>
            <person name="Gujja S."/>
            <person name="Hansen M."/>
            <person name="Howarth C."/>
            <person name="Imamovic A."/>
            <person name="Larimer J."/>
            <person name="McCowan C."/>
            <person name="Murphy C."/>
            <person name="Neiman D."/>
            <person name="Pearson M."/>
            <person name="Priest M."/>
            <person name="Roberts A."/>
            <person name="Saif S."/>
            <person name="Shea T."/>
            <person name="Sisk P."/>
            <person name="Sykes S."/>
            <person name="Wortman J."/>
            <person name="Nusbaum C."/>
            <person name="Birren B."/>
        </authorList>
    </citation>
    <scope>NUCLEOTIDE SEQUENCE [LARGE SCALE GENOMIC DNA]</scope>
    <source>
        <strain evidence="1 2">ATCC BAA-351</strain>
    </source>
</reference>
<dbReference type="RefSeq" id="WP_010757776.1">
    <property type="nucleotide sequence ID" value="NZ_ASWD01000001.1"/>
</dbReference>
<evidence type="ECO:0000313" key="1">
    <source>
        <dbReference type="EMBL" id="EOH93150.1"/>
    </source>
</evidence>
<name>R2SC94_9ENTE</name>
<proteinExistence type="predicted"/>
<dbReference type="STRING" id="160454.RV10_GL003720"/>
<comment type="caution">
    <text evidence="1">The sequence shown here is derived from an EMBL/GenBank/DDBJ whole genome shotgun (WGS) entry which is preliminary data.</text>
</comment>
<gene>
    <name evidence="1" type="ORF">UAU_02793</name>
</gene>
<protein>
    <submittedName>
        <fullName evidence="1">Uncharacterized protein</fullName>
    </submittedName>
</protein>
<dbReference type="PATRIC" id="fig|1158607.3.peg.2783"/>
<keyword evidence="2" id="KW-1185">Reference proteome</keyword>
<evidence type="ECO:0000313" key="2">
    <source>
        <dbReference type="Proteomes" id="UP000013782"/>
    </source>
</evidence>
<dbReference type="OrthoDB" id="2064143at2"/>
<dbReference type="AlphaFoldDB" id="R2SC94"/>
<dbReference type="EMBL" id="AJAQ01000018">
    <property type="protein sequence ID" value="EOH93150.1"/>
    <property type="molecule type" value="Genomic_DNA"/>
</dbReference>
<dbReference type="eggNOG" id="ENOG5033BHZ">
    <property type="taxonomic scope" value="Bacteria"/>
</dbReference>
<dbReference type="Proteomes" id="UP000013782">
    <property type="component" value="Unassembled WGS sequence"/>
</dbReference>
<sequence>MTIAEYELRMKAFRLQQVDEQYMIHSQAWANAMAQATKKGKPIYTRFDKFFDYKKAIKRATEEVSVKEADKDQLQDFIANYNAKGGK</sequence>